<accession>A0ABM8ZWS7</accession>
<evidence type="ECO:0000256" key="6">
    <source>
        <dbReference type="ARBA" id="ARBA00022989"/>
    </source>
</evidence>
<organism evidence="10 11">
    <name type="scientific">Vibrio stylophorae</name>
    <dbReference type="NCBI Taxonomy" id="659351"/>
    <lineage>
        <taxon>Bacteria</taxon>
        <taxon>Pseudomonadati</taxon>
        <taxon>Pseudomonadota</taxon>
        <taxon>Gammaproteobacteria</taxon>
        <taxon>Vibrionales</taxon>
        <taxon>Vibrionaceae</taxon>
        <taxon>Vibrio</taxon>
    </lineage>
</organism>
<keyword evidence="3" id="KW-1003">Cell membrane</keyword>
<evidence type="ECO:0000256" key="9">
    <source>
        <dbReference type="SAM" id="Phobius"/>
    </source>
</evidence>
<evidence type="ECO:0000256" key="1">
    <source>
        <dbReference type="ARBA" id="ARBA00004429"/>
    </source>
</evidence>
<feature type="transmembrane region" description="Helical" evidence="9">
    <location>
        <begin position="76"/>
        <end position="95"/>
    </location>
</feature>
<evidence type="ECO:0000256" key="5">
    <source>
        <dbReference type="ARBA" id="ARBA00022692"/>
    </source>
</evidence>
<keyword evidence="2" id="KW-0813">Transport</keyword>
<evidence type="ECO:0000256" key="4">
    <source>
        <dbReference type="ARBA" id="ARBA00022519"/>
    </source>
</evidence>
<comment type="similarity">
    <text evidence="8">Belongs to the TsuA/YedE (TC 9.B.102) family.</text>
</comment>
<dbReference type="InterPro" id="IPR007272">
    <property type="entry name" value="Sulf_transp_TsuA/YedE"/>
</dbReference>
<dbReference type="PANTHER" id="PTHR30574">
    <property type="entry name" value="INNER MEMBRANE PROTEIN YEDE"/>
    <property type="match status" value="1"/>
</dbReference>
<protein>
    <recommendedName>
        <fullName evidence="12">Sulphur transport domain-containing protein</fullName>
    </recommendedName>
</protein>
<evidence type="ECO:0000313" key="10">
    <source>
        <dbReference type="EMBL" id="CAH0535103.1"/>
    </source>
</evidence>
<dbReference type="Proteomes" id="UP000838672">
    <property type="component" value="Unassembled WGS sequence"/>
</dbReference>
<dbReference type="PANTHER" id="PTHR30574:SF1">
    <property type="entry name" value="SULPHUR TRANSPORT DOMAIN-CONTAINING PROTEIN"/>
    <property type="match status" value="1"/>
</dbReference>
<proteinExistence type="inferred from homology"/>
<evidence type="ECO:0000256" key="2">
    <source>
        <dbReference type="ARBA" id="ARBA00022448"/>
    </source>
</evidence>
<sequence length="134" mass="13691">MLNSMIQGLAGGVLLGLSAALLMLALGKTAGISGIVRGALGAISWRWFFLAGLLIAGGIAHYALGVEVQYPSVPLWYALLAGGLVGVGTRLANGCTSGHGIIGLSRLSLRSMVATVTFMGVAIVVVTIRFHGGW</sequence>
<dbReference type="Pfam" id="PF04143">
    <property type="entry name" value="Sulf_transp"/>
    <property type="match status" value="1"/>
</dbReference>
<reference evidence="10" key="1">
    <citation type="submission" date="2021-11" db="EMBL/GenBank/DDBJ databases">
        <authorList>
            <person name="Rodrigo-Torres L."/>
            <person name="Arahal R. D."/>
            <person name="Lucena T."/>
        </authorList>
    </citation>
    <scope>NUCLEOTIDE SEQUENCE</scope>
    <source>
        <strain evidence="10">CECT 7929</strain>
    </source>
</reference>
<dbReference type="RefSeq" id="WP_237467963.1">
    <property type="nucleotide sequence ID" value="NZ_CAKLDI010000002.1"/>
</dbReference>
<keyword evidence="4" id="KW-0997">Cell inner membrane</keyword>
<comment type="subcellular location">
    <subcellularLocation>
        <location evidence="1">Cell inner membrane</location>
        <topology evidence="1">Multi-pass membrane protein</topology>
    </subcellularLocation>
</comment>
<keyword evidence="5 9" id="KW-0812">Transmembrane</keyword>
<gene>
    <name evidence="10" type="ORF">VST7929_02764</name>
</gene>
<evidence type="ECO:0000256" key="8">
    <source>
        <dbReference type="ARBA" id="ARBA00035655"/>
    </source>
</evidence>
<feature type="transmembrane region" description="Helical" evidence="9">
    <location>
        <begin position="107"/>
        <end position="130"/>
    </location>
</feature>
<comment type="caution">
    <text evidence="10">The sequence shown here is derived from an EMBL/GenBank/DDBJ whole genome shotgun (WGS) entry which is preliminary data.</text>
</comment>
<feature type="transmembrane region" description="Helical" evidence="9">
    <location>
        <begin position="6"/>
        <end position="26"/>
    </location>
</feature>
<evidence type="ECO:0000256" key="3">
    <source>
        <dbReference type="ARBA" id="ARBA00022475"/>
    </source>
</evidence>
<keyword evidence="6 9" id="KW-1133">Transmembrane helix</keyword>
<dbReference type="EMBL" id="CAKLDI010000002">
    <property type="protein sequence ID" value="CAH0535103.1"/>
    <property type="molecule type" value="Genomic_DNA"/>
</dbReference>
<evidence type="ECO:0000313" key="11">
    <source>
        <dbReference type="Proteomes" id="UP000838672"/>
    </source>
</evidence>
<evidence type="ECO:0000256" key="7">
    <source>
        <dbReference type="ARBA" id="ARBA00023136"/>
    </source>
</evidence>
<keyword evidence="7 9" id="KW-0472">Membrane</keyword>
<feature type="transmembrane region" description="Helical" evidence="9">
    <location>
        <begin position="47"/>
        <end position="64"/>
    </location>
</feature>
<keyword evidence="11" id="KW-1185">Reference proteome</keyword>
<name>A0ABM8ZWS7_9VIBR</name>
<evidence type="ECO:0008006" key="12">
    <source>
        <dbReference type="Google" id="ProtNLM"/>
    </source>
</evidence>